<evidence type="ECO:0000256" key="2">
    <source>
        <dbReference type="ARBA" id="ARBA00023043"/>
    </source>
</evidence>
<keyword evidence="2 3" id="KW-0040">ANK repeat</keyword>
<dbReference type="Proteomes" id="UP000515121">
    <property type="component" value="Unplaced"/>
</dbReference>
<evidence type="ECO:0000313" key="4">
    <source>
        <dbReference type="Proteomes" id="UP000515121"/>
    </source>
</evidence>
<dbReference type="PANTHER" id="PTHR24186:SF38">
    <property type="entry name" value="ANKYRIN REPEAT FAMILY PROTEIN"/>
    <property type="match status" value="1"/>
</dbReference>
<keyword evidence="4" id="KW-1185">Reference proteome</keyword>
<organism evidence="4 5">
    <name type="scientific">Durio zibethinus</name>
    <name type="common">Durian</name>
    <dbReference type="NCBI Taxonomy" id="66656"/>
    <lineage>
        <taxon>Eukaryota</taxon>
        <taxon>Viridiplantae</taxon>
        <taxon>Streptophyta</taxon>
        <taxon>Embryophyta</taxon>
        <taxon>Tracheophyta</taxon>
        <taxon>Spermatophyta</taxon>
        <taxon>Magnoliopsida</taxon>
        <taxon>eudicotyledons</taxon>
        <taxon>Gunneridae</taxon>
        <taxon>Pentapetalae</taxon>
        <taxon>rosids</taxon>
        <taxon>malvids</taxon>
        <taxon>Malvales</taxon>
        <taxon>Malvaceae</taxon>
        <taxon>Helicteroideae</taxon>
        <taxon>Durio</taxon>
    </lineage>
</organism>
<dbReference type="RefSeq" id="XP_022723768.1">
    <property type="nucleotide sequence ID" value="XM_022868033.1"/>
</dbReference>
<dbReference type="Pfam" id="PF12796">
    <property type="entry name" value="Ank_2"/>
    <property type="match status" value="1"/>
</dbReference>
<dbReference type="PROSITE" id="PS50297">
    <property type="entry name" value="ANK_REP_REGION"/>
    <property type="match status" value="2"/>
</dbReference>
<keyword evidence="1" id="KW-0677">Repeat</keyword>
<reference evidence="5" key="1">
    <citation type="submission" date="2025-08" db="UniProtKB">
        <authorList>
            <consortium name="RefSeq"/>
        </authorList>
    </citation>
    <scope>IDENTIFICATION</scope>
    <source>
        <tissue evidence="5">Fruit stalk</tissue>
    </source>
</reference>
<proteinExistence type="predicted"/>
<protein>
    <submittedName>
        <fullName evidence="5">Ankyrin repeat-containing protein At5g02620-like</fullName>
    </submittedName>
</protein>
<name>A0A6P5X6I3_DURZI</name>
<feature type="repeat" description="ANK" evidence="3">
    <location>
        <begin position="125"/>
        <end position="157"/>
    </location>
</feature>
<sequence>MDARLLEAIAGNDALAFTHLVRENETILEQTTANGLNTALHLALKFGSNNLVMEIIKLRLSLVATLKSNGHLNVVKVLLNQPWLEGLEDDADLTTAHEAASKGQIEILREIINIYLELGRKVDRNGRSALHSACSKGRLDITKMLLQYDLDLAFQFDNNGYTPLHLAPMNGDTGILKAFMSIRSMSHTRWRYCISSYSKLADYIVYKANVDVNYRNYRGHTMLDILNEAGCTSEIQLLKEKIKRACGRTGIALLQRQRGTLGAAFAGVIVMLVEHWLRRLKWIKERKRDLRRERIASFNSDMESCYHRVYHSF</sequence>
<evidence type="ECO:0000313" key="5">
    <source>
        <dbReference type="RefSeq" id="XP_022723768.1"/>
    </source>
</evidence>
<dbReference type="Gene3D" id="1.25.40.20">
    <property type="entry name" value="Ankyrin repeat-containing domain"/>
    <property type="match status" value="1"/>
</dbReference>
<dbReference type="KEGG" id="dzi:111280590"/>
<accession>A0A6P5X6I3</accession>
<gene>
    <name evidence="5" type="primary">LOC111280590</name>
</gene>
<evidence type="ECO:0000256" key="1">
    <source>
        <dbReference type="ARBA" id="ARBA00022737"/>
    </source>
</evidence>
<feature type="repeat" description="ANK" evidence="3">
    <location>
        <begin position="159"/>
        <end position="181"/>
    </location>
</feature>
<dbReference type="GO" id="GO:0005886">
    <property type="term" value="C:plasma membrane"/>
    <property type="evidence" value="ECO:0007669"/>
    <property type="project" value="TreeGrafter"/>
</dbReference>
<dbReference type="InterPro" id="IPR036770">
    <property type="entry name" value="Ankyrin_rpt-contain_sf"/>
</dbReference>
<dbReference type="SUPFAM" id="SSF48403">
    <property type="entry name" value="Ankyrin repeat"/>
    <property type="match status" value="1"/>
</dbReference>
<dbReference type="PROSITE" id="PS50088">
    <property type="entry name" value="ANK_REPEAT"/>
    <property type="match status" value="2"/>
</dbReference>
<dbReference type="GeneID" id="111280590"/>
<dbReference type="PANTHER" id="PTHR24186">
    <property type="entry name" value="PROTEIN PHOSPHATASE 1 REGULATORY SUBUNIT"/>
    <property type="match status" value="1"/>
</dbReference>
<dbReference type="AlphaFoldDB" id="A0A6P5X6I3"/>
<evidence type="ECO:0000256" key="3">
    <source>
        <dbReference type="PROSITE-ProRule" id="PRU00023"/>
    </source>
</evidence>
<dbReference type="SMART" id="SM00248">
    <property type="entry name" value="ANK"/>
    <property type="match status" value="4"/>
</dbReference>
<dbReference type="InterPro" id="IPR002110">
    <property type="entry name" value="Ankyrin_rpt"/>
</dbReference>
<dbReference type="OrthoDB" id="963717at2759"/>